<dbReference type="Gene3D" id="3.40.50.11260">
    <property type="match status" value="1"/>
</dbReference>
<keyword evidence="6" id="KW-0143">Chaperone</keyword>
<sequence>MAEVKEQGHIQVSTENIFPIIKKFLYADHEIFLRELVSNGVDACQKLKRLASVGEFQGEVGELKVEVVLDKEGKKIIVKDNGIGMTLEEVKKYINQVAFSGAAEFVQRYKEAGSDIIGKFGLGFYSAFMVADKVELVTKSFREDAPAVKWSCAGDTRFEIEEAQKQERGTEVILHIGKEGEEFLNKFRIQEILEKYARFLPVPVWFDGKQINDTKPIWVKPPQELKDEDYLNFYKQLFPFAEDPLFWIHLNVDYPFTLTGVLYFPKITNQFDMQKSRIQLYSRQVFITDEVRDIVPEFLMLLHGVIDSPDIPLNVSRSYLQSDSNVRKINQYITKKVAEKLQELFHKDRKAFEEKWEGLGLFVKYGMITDDKFFEKAQQFCLLKNTEGQYFTIDEYKSKIETVQKDKHGVVVVLYAQDTDKQYTYIEAARKRGYDVLLLDGILDAHFIQRLEMKLDNFRFKRVDADSAEKLIEKEDSTASHALTKEEEENIIKLLKDTLNDDKLIVKVEALSMHDLPIVIVLPEFLRRMKEMSQLQGQTIKHLPSDWQIIINGNHVFIQKVLQETDNDRRKLLLRHAYDLALLSQGQLQGKPLHEFIERSLSLVEK</sequence>
<dbReference type="SUPFAM" id="SSF54211">
    <property type="entry name" value="Ribosomal protein S5 domain 2-like"/>
    <property type="match status" value="1"/>
</dbReference>
<proteinExistence type="inferred from homology"/>
<keyword evidence="2" id="KW-0963">Cytoplasm</keyword>
<evidence type="ECO:0000256" key="4">
    <source>
        <dbReference type="ARBA" id="ARBA00022840"/>
    </source>
</evidence>
<dbReference type="InterPro" id="IPR020575">
    <property type="entry name" value="Hsp90_N"/>
</dbReference>
<feature type="binding site" evidence="11">
    <location>
        <position position="80"/>
    </location>
    <ligand>
        <name>ATP</name>
        <dbReference type="ChEBI" id="CHEBI:30616"/>
    </ligand>
</feature>
<dbReference type="PRINTS" id="PR00775">
    <property type="entry name" value="HEATSHOCK90"/>
</dbReference>
<comment type="caution">
    <text evidence="12">The sequence shown here is derived from an EMBL/GenBank/DDBJ whole genome shotgun (WGS) entry which is preliminary data.</text>
</comment>
<feature type="binding site" evidence="11">
    <location>
        <position position="35"/>
    </location>
    <ligand>
        <name>ATP</name>
        <dbReference type="ChEBI" id="CHEBI:30616"/>
    </ligand>
</feature>
<dbReference type="GO" id="GO:0005524">
    <property type="term" value="F:ATP binding"/>
    <property type="evidence" value="ECO:0007669"/>
    <property type="project" value="UniProtKB-KW"/>
</dbReference>
<dbReference type="AlphaFoldDB" id="A0A846MTF3"/>
<dbReference type="InterPro" id="IPR037196">
    <property type="entry name" value="HSP90_C"/>
</dbReference>
<feature type="binding site" evidence="11">
    <location>
        <position position="85"/>
    </location>
    <ligand>
        <name>ATP</name>
        <dbReference type="ChEBI" id="CHEBI:30616"/>
    </ligand>
</feature>
<evidence type="ECO:0000313" key="12">
    <source>
        <dbReference type="EMBL" id="NIK74866.1"/>
    </source>
</evidence>
<dbReference type="Pfam" id="PF13589">
    <property type="entry name" value="HATPase_c_3"/>
    <property type="match status" value="1"/>
</dbReference>
<dbReference type="CDD" id="cd16927">
    <property type="entry name" value="HATPase_Hsp90-like"/>
    <property type="match status" value="1"/>
</dbReference>
<dbReference type="PIRSF" id="PIRSF002583">
    <property type="entry name" value="Hsp90"/>
    <property type="match status" value="1"/>
</dbReference>
<evidence type="ECO:0000256" key="2">
    <source>
        <dbReference type="ARBA" id="ARBA00022490"/>
    </source>
</evidence>
<evidence type="ECO:0000256" key="5">
    <source>
        <dbReference type="ARBA" id="ARBA00023016"/>
    </source>
</evidence>
<dbReference type="GO" id="GO:0051082">
    <property type="term" value="F:unfolded protein binding"/>
    <property type="evidence" value="ECO:0007669"/>
    <property type="project" value="InterPro"/>
</dbReference>
<evidence type="ECO:0000256" key="10">
    <source>
        <dbReference type="ARBA" id="ARBA00080411"/>
    </source>
</evidence>
<dbReference type="Proteomes" id="UP000537126">
    <property type="component" value="Unassembled WGS sequence"/>
</dbReference>
<reference evidence="12 13" key="1">
    <citation type="submission" date="2020-03" db="EMBL/GenBank/DDBJ databases">
        <title>Genomic Encyclopedia of Type Strains, Phase IV (KMG-IV): sequencing the most valuable type-strain genomes for metagenomic binning, comparative biology and taxonomic classification.</title>
        <authorList>
            <person name="Goeker M."/>
        </authorList>
    </citation>
    <scope>NUCLEOTIDE SEQUENCE [LARGE SCALE GENOMIC DNA]</scope>
    <source>
        <strain evidence="12 13">DSM 5718</strain>
    </source>
</reference>
<dbReference type="Gene3D" id="1.20.120.790">
    <property type="entry name" value="Heat shock protein 90, C-terminal domain"/>
    <property type="match status" value="1"/>
</dbReference>
<dbReference type="FunFam" id="3.30.230.80:FF:000008">
    <property type="entry name" value="Molecular chaperone HtpG"/>
    <property type="match status" value="1"/>
</dbReference>
<evidence type="ECO:0000256" key="6">
    <source>
        <dbReference type="ARBA" id="ARBA00023186"/>
    </source>
</evidence>
<dbReference type="NCBIfam" id="NF003555">
    <property type="entry name" value="PRK05218.1"/>
    <property type="match status" value="1"/>
</dbReference>
<keyword evidence="3 11" id="KW-0547">Nucleotide-binding</keyword>
<evidence type="ECO:0000313" key="13">
    <source>
        <dbReference type="Proteomes" id="UP000537126"/>
    </source>
</evidence>
<dbReference type="InterPro" id="IPR019805">
    <property type="entry name" value="Heat_shock_protein_90_CS"/>
</dbReference>
<comment type="similarity">
    <text evidence="1">Belongs to the heat shock protein 90 family.</text>
</comment>
<evidence type="ECO:0000256" key="8">
    <source>
        <dbReference type="ARBA" id="ARBA00070675"/>
    </source>
</evidence>
<dbReference type="EMBL" id="JAASRN010000008">
    <property type="protein sequence ID" value="NIK74866.1"/>
    <property type="molecule type" value="Genomic_DNA"/>
</dbReference>
<dbReference type="Pfam" id="PF00183">
    <property type="entry name" value="HSP90"/>
    <property type="match status" value="1"/>
</dbReference>
<keyword evidence="4 11" id="KW-0067">ATP-binding</keyword>
<dbReference type="FunFam" id="3.30.565.10:FF:000076">
    <property type="entry name" value="Molecular chaperone HtpG"/>
    <property type="match status" value="1"/>
</dbReference>
<evidence type="ECO:0000256" key="7">
    <source>
        <dbReference type="ARBA" id="ARBA00067988"/>
    </source>
</evidence>
<dbReference type="PROSITE" id="PS00298">
    <property type="entry name" value="HSP90"/>
    <property type="match status" value="1"/>
</dbReference>
<keyword evidence="13" id="KW-1185">Reference proteome</keyword>
<gene>
    <name evidence="12" type="ORF">FHS56_002399</name>
</gene>
<dbReference type="InterPro" id="IPR036890">
    <property type="entry name" value="HATPase_C_sf"/>
</dbReference>
<evidence type="ECO:0000256" key="1">
    <source>
        <dbReference type="ARBA" id="ARBA00008239"/>
    </source>
</evidence>
<dbReference type="PANTHER" id="PTHR11528">
    <property type="entry name" value="HEAT SHOCK PROTEIN 90 FAMILY MEMBER"/>
    <property type="match status" value="1"/>
</dbReference>
<dbReference type="InterPro" id="IPR001404">
    <property type="entry name" value="Hsp90_fam"/>
</dbReference>
<dbReference type="SUPFAM" id="SSF55874">
    <property type="entry name" value="ATPase domain of HSP90 chaperone/DNA topoisomerase II/histidine kinase"/>
    <property type="match status" value="1"/>
</dbReference>
<dbReference type="InterPro" id="IPR020568">
    <property type="entry name" value="Ribosomal_Su5_D2-typ_SF"/>
</dbReference>
<dbReference type="Gene3D" id="3.30.230.80">
    <property type="match status" value="1"/>
</dbReference>
<evidence type="ECO:0000256" key="3">
    <source>
        <dbReference type="ARBA" id="ARBA00022741"/>
    </source>
</evidence>
<feature type="binding site" evidence="11">
    <location>
        <position position="317"/>
    </location>
    <ligand>
        <name>ATP</name>
        <dbReference type="ChEBI" id="CHEBI:30616"/>
    </ligand>
</feature>
<dbReference type="Gene3D" id="3.30.565.10">
    <property type="entry name" value="Histidine kinase-like ATPase, C-terminal domain"/>
    <property type="match status" value="1"/>
</dbReference>
<protein>
    <recommendedName>
        <fullName evidence="8">Chaperone protein HtpG</fullName>
    </recommendedName>
    <alternativeName>
        <fullName evidence="7">Chaperone protein htpG</fullName>
    </alternativeName>
    <alternativeName>
        <fullName evidence="9 10">Heat shock protein HtpG</fullName>
    </alternativeName>
</protein>
<evidence type="ECO:0000256" key="11">
    <source>
        <dbReference type="PIRSR" id="PIRSR002583-1"/>
    </source>
</evidence>
<feature type="binding site" evidence="11">
    <location>
        <position position="170"/>
    </location>
    <ligand>
        <name>ATP</name>
        <dbReference type="ChEBI" id="CHEBI:30616"/>
    </ligand>
</feature>
<dbReference type="GO" id="GO:0016887">
    <property type="term" value="F:ATP hydrolysis activity"/>
    <property type="evidence" value="ECO:0007669"/>
    <property type="project" value="InterPro"/>
</dbReference>
<name>A0A846MTF3_9BACT</name>
<organism evidence="12 13">
    <name type="scientific">Thermonema lapsum</name>
    <dbReference type="NCBI Taxonomy" id="28195"/>
    <lineage>
        <taxon>Bacteria</taxon>
        <taxon>Pseudomonadati</taxon>
        <taxon>Bacteroidota</taxon>
        <taxon>Cytophagia</taxon>
        <taxon>Cytophagales</taxon>
        <taxon>Thermonemataceae</taxon>
        <taxon>Thermonema</taxon>
    </lineage>
</organism>
<feature type="binding site" evidence="11">
    <location>
        <begin position="100"/>
        <end position="101"/>
    </location>
    <ligand>
        <name>ATP</name>
        <dbReference type="ChEBI" id="CHEBI:30616"/>
    </ligand>
</feature>
<dbReference type="RefSeq" id="WP_166921052.1">
    <property type="nucleotide sequence ID" value="NZ_JAASRN010000008.1"/>
</dbReference>
<dbReference type="SUPFAM" id="SSF110942">
    <property type="entry name" value="HSP90 C-terminal domain"/>
    <property type="match status" value="1"/>
</dbReference>
<keyword evidence="5" id="KW-0346">Stress response</keyword>
<evidence type="ECO:0000256" key="9">
    <source>
        <dbReference type="ARBA" id="ARBA00079544"/>
    </source>
</evidence>
<feature type="binding site" evidence="11">
    <location>
        <position position="39"/>
    </location>
    <ligand>
        <name>ATP</name>
        <dbReference type="ChEBI" id="CHEBI:30616"/>
    </ligand>
</feature>
<dbReference type="GO" id="GO:0140662">
    <property type="term" value="F:ATP-dependent protein folding chaperone"/>
    <property type="evidence" value="ECO:0007669"/>
    <property type="project" value="InterPro"/>
</dbReference>
<accession>A0A846MTF3</accession>